<evidence type="ECO:0000313" key="2">
    <source>
        <dbReference type="Proteomes" id="UP000558488"/>
    </source>
</evidence>
<evidence type="ECO:0000313" key="1">
    <source>
        <dbReference type="EMBL" id="KAF6366390.1"/>
    </source>
</evidence>
<keyword evidence="2" id="KW-1185">Reference proteome</keyword>
<dbReference type="EMBL" id="JACAGB010000004">
    <property type="protein sequence ID" value="KAF6366390.1"/>
    <property type="molecule type" value="Genomic_DNA"/>
</dbReference>
<comment type="caution">
    <text evidence="1">The sequence shown here is derived from an EMBL/GenBank/DDBJ whole genome shotgun (WGS) entry which is preliminary data.</text>
</comment>
<reference evidence="1 2" key="1">
    <citation type="journal article" date="2020" name="Nature">
        <title>Six reference-quality genomes reveal evolution of bat adaptations.</title>
        <authorList>
            <person name="Jebb D."/>
            <person name="Huang Z."/>
            <person name="Pippel M."/>
            <person name="Hughes G.M."/>
            <person name="Lavrichenko K."/>
            <person name="Devanna P."/>
            <person name="Winkler S."/>
            <person name="Jermiin L.S."/>
            <person name="Skirmuntt E.C."/>
            <person name="Katzourakis A."/>
            <person name="Burkitt-Gray L."/>
            <person name="Ray D.A."/>
            <person name="Sullivan K.A.M."/>
            <person name="Roscito J.G."/>
            <person name="Kirilenko B.M."/>
            <person name="Davalos L.M."/>
            <person name="Corthals A.P."/>
            <person name="Power M.L."/>
            <person name="Jones G."/>
            <person name="Ransome R.D."/>
            <person name="Dechmann D.K.N."/>
            <person name="Locatelli A.G."/>
            <person name="Puechmaille S.J."/>
            <person name="Fedrigo O."/>
            <person name="Jarvis E.D."/>
            <person name="Hiller M."/>
            <person name="Vernes S.C."/>
            <person name="Myers E.W."/>
            <person name="Teeling E.C."/>
        </authorList>
    </citation>
    <scope>NUCLEOTIDE SEQUENCE [LARGE SCALE GENOMIC DNA]</scope>
    <source>
        <strain evidence="1">MPipKuh1</strain>
        <tissue evidence="1">Flight muscle</tissue>
    </source>
</reference>
<accession>A0A7J7YY48</accession>
<protein>
    <submittedName>
        <fullName evidence="1">Uncharacterized protein</fullName>
    </submittedName>
</protein>
<proteinExistence type="predicted"/>
<name>A0A7J7YY48_PIPKU</name>
<gene>
    <name evidence="1" type="ORF">mPipKuh1_009810</name>
</gene>
<dbReference type="AlphaFoldDB" id="A0A7J7YY48"/>
<organism evidence="1 2">
    <name type="scientific">Pipistrellus kuhlii</name>
    <name type="common">Kuhl's pipistrelle</name>
    <dbReference type="NCBI Taxonomy" id="59472"/>
    <lineage>
        <taxon>Eukaryota</taxon>
        <taxon>Metazoa</taxon>
        <taxon>Chordata</taxon>
        <taxon>Craniata</taxon>
        <taxon>Vertebrata</taxon>
        <taxon>Euteleostomi</taxon>
        <taxon>Mammalia</taxon>
        <taxon>Eutheria</taxon>
        <taxon>Laurasiatheria</taxon>
        <taxon>Chiroptera</taxon>
        <taxon>Yangochiroptera</taxon>
        <taxon>Vespertilionidae</taxon>
        <taxon>Pipistrellus</taxon>
    </lineage>
</organism>
<sequence>MGSPDRGPDVPPGLALRLLAQPALAAPLAGDAAASVPGRAVPGSVPTRLTNQQDAACLVQTAGSERVGTGVDGACLTCAVATGVFPPSQAGVAPWLSVDPGTRRPRFHSHQDTPRLADLTPSAGPAGDSQSMVIFSLSLPL</sequence>
<dbReference type="Proteomes" id="UP000558488">
    <property type="component" value="Unassembled WGS sequence"/>
</dbReference>